<dbReference type="Proteomes" id="UP000198251">
    <property type="component" value="Chromosome I"/>
</dbReference>
<keyword evidence="2" id="KW-1185">Reference proteome</keyword>
<accession>A0A1C5GCZ1</accession>
<dbReference type="AlphaFoldDB" id="A0A1C5GCZ1"/>
<proteinExistence type="predicted"/>
<name>A0A1C5GCZ1_MICEH</name>
<evidence type="ECO:0000313" key="2">
    <source>
        <dbReference type="Proteomes" id="UP000198251"/>
    </source>
</evidence>
<evidence type="ECO:0000313" key="1">
    <source>
        <dbReference type="EMBL" id="SCG17422.1"/>
    </source>
</evidence>
<organism evidence="1 2">
    <name type="scientific">Micromonospora echinofusca</name>
    <dbReference type="NCBI Taxonomy" id="47858"/>
    <lineage>
        <taxon>Bacteria</taxon>
        <taxon>Bacillati</taxon>
        <taxon>Actinomycetota</taxon>
        <taxon>Actinomycetes</taxon>
        <taxon>Micromonosporales</taxon>
        <taxon>Micromonosporaceae</taxon>
        <taxon>Micromonospora</taxon>
    </lineage>
</organism>
<dbReference type="EMBL" id="LT607733">
    <property type="protein sequence ID" value="SCG17422.1"/>
    <property type="molecule type" value="Genomic_DNA"/>
</dbReference>
<reference evidence="1 2" key="1">
    <citation type="submission" date="2016-06" db="EMBL/GenBank/DDBJ databases">
        <authorList>
            <person name="Kjaerup R.B."/>
            <person name="Dalgaard T.S."/>
            <person name="Juul-Madsen H.R."/>
        </authorList>
    </citation>
    <scope>NUCLEOTIDE SEQUENCE [LARGE SCALE GENOMIC DNA]</scope>
    <source>
        <strain evidence="1 2">DSM 43913</strain>
    </source>
</reference>
<protein>
    <submittedName>
        <fullName evidence="1">Uncharacterized protein</fullName>
    </submittedName>
</protein>
<sequence>MVSGVGEPPDGVAPASVAYRRELTIATDAPPVS</sequence>
<gene>
    <name evidence="1" type="ORF">GA0070610_3733</name>
</gene>